<dbReference type="SUPFAM" id="SSF51445">
    <property type="entry name" value="(Trans)glycosidases"/>
    <property type="match status" value="1"/>
</dbReference>
<feature type="domain" description="Glycoside hydrolase family 2 catalytic" evidence="1">
    <location>
        <begin position="14"/>
        <end position="64"/>
    </location>
</feature>
<feature type="non-terminal residue" evidence="2">
    <location>
        <position position="1"/>
    </location>
</feature>
<dbReference type="Gene3D" id="3.20.20.80">
    <property type="entry name" value="Glycosidases"/>
    <property type="match status" value="1"/>
</dbReference>
<dbReference type="InterPro" id="IPR006103">
    <property type="entry name" value="Glyco_hydro_2_cat"/>
</dbReference>
<proteinExistence type="predicted"/>
<accession>A0A060CFW8</accession>
<dbReference type="InterPro" id="IPR017853">
    <property type="entry name" value="GH"/>
</dbReference>
<dbReference type="EMBL" id="KF126770">
    <property type="protein sequence ID" value="AIA94119.1"/>
    <property type="molecule type" value="Genomic_DNA"/>
</dbReference>
<dbReference type="Pfam" id="PF02836">
    <property type="entry name" value="Glyco_hydro_2_C"/>
    <property type="match status" value="1"/>
</dbReference>
<dbReference type="GO" id="GO:0005975">
    <property type="term" value="P:carbohydrate metabolic process"/>
    <property type="evidence" value="ECO:0007669"/>
    <property type="project" value="InterPro"/>
</dbReference>
<reference evidence="2" key="1">
    <citation type="journal article" date="2013" name="Environ. Microbiol.">
        <title>Seasonally variable intestinal metagenomes of the red palm weevil (Rhynchophorus ferrugineus).</title>
        <authorList>
            <person name="Jia S."/>
            <person name="Zhang X."/>
            <person name="Zhang G."/>
            <person name="Yin A."/>
            <person name="Zhang S."/>
            <person name="Li F."/>
            <person name="Wang L."/>
            <person name="Zhao D."/>
            <person name="Yun Q."/>
            <person name="Tala"/>
            <person name="Wang J."/>
            <person name="Sun G."/>
            <person name="Baabdullah M."/>
            <person name="Yu X."/>
            <person name="Hu S."/>
            <person name="Al-Mssallem I.S."/>
            <person name="Yu J."/>
        </authorList>
    </citation>
    <scope>NUCLEOTIDE SEQUENCE</scope>
</reference>
<name>A0A060CFW8_9BACT</name>
<dbReference type="AlphaFoldDB" id="A0A060CFW8"/>
<dbReference type="GO" id="GO:0004553">
    <property type="term" value="F:hydrolase activity, hydrolyzing O-glycosyl compounds"/>
    <property type="evidence" value="ECO:0007669"/>
    <property type="project" value="InterPro"/>
</dbReference>
<dbReference type="PANTHER" id="PTHR42732">
    <property type="entry name" value="BETA-GALACTOSIDASE"/>
    <property type="match status" value="1"/>
</dbReference>
<evidence type="ECO:0000259" key="1">
    <source>
        <dbReference type="Pfam" id="PF02836"/>
    </source>
</evidence>
<dbReference type="InterPro" id="IPR051913">
    <property type="entry name" value="GH2_Domain-Containing"/>
</dbReference>
<sequence>QWPQEASEQWTIEYKRMVDHLRDHPSIVVWTVFNEAWGQHDTLAMGKMAAAYDSTRHINIASGGNFWESGDIADAHTYPHPGFPLKDERMKNYVKVVGEFGGHGWPVPGHIWNKETKNWGYGGLPKTFEEWKERYSRSIDILGDLRLKGISAGVYTQTSDVEGEI</sequence>
<evidence type="ECO:0000313" key="2">
    <source>
        <dbReference type="EMBL" id="AIA94119.1"/>
    </source>
</evidence>
<feature type="non-terminal residue" evidence="2">
    <location>
        <position position="165"/>
    </location>
</feature>
<organism evidence="2">
    <name type="scientific">uncultured Rhodopirellula sp</name>
    <dbReference type="NCBI Taxonomy" id="666712"/>
    <lineage>
        <taxon>Bacteria</taxon>
        <taxon>Pseudomonadati</taxon>
        <taxon>Planctomycetota</taxon>
        <taxon>Planctomycetia</taxon>
        <taxon>Pirellulales</taxon>
        <taxon>Pirellulaceae</taxon>
        <taxon>Rhodopirellula</taxon>
        <taxon>environmental samples</taxon>
    </lineage>
</organism>
<dbReference type="PANTHER" id="PTHR42732:SF2">
    <property type="entry name" value="BETA-MANNOSIDASE"/>
    <property type="match status" value="1"/>
</dbReference>
<protein>
    <submittedName>
        <fullName evidence="2">CAZy families GH2 protein</fullName>
    </submittedName>
</protein>